<evidence type="ECO:0000313" key="1">
    <source>
        <dbReference type="EMBL" id="MFC5637263.1"/>
    </source>
</evidence>
<comment type="caution">
    <text evidence="1">The sequence shown here is derived from an EMBL/GenBank/DDBJ whole genome shotgun (WGS) entry which is preliminary data.</text>
</comment>
<organism evidence="1 2">
    <name type="scientific">Streptomyces bullii</name>
    <dbReference type="NCBI Taxonomy" id="349910"/>
    <lineage>
        <taxon>Bacteria</taxon>
        <taxon>Bacillati</taxon>
        <taxon>Actinomycetota</taxon>
        <taxon>Actinomycetes</taxon>
        <taxon>Kitasatosporales</taxon>
        <taxon>Streptomycetaceae</taxon>
        <taxon>Streptomyces</taxon>
    </lineage>
</organism>
<gene>
    <name evidence="1" type="ORF">ACFPZJ_26400</name>
</gene>
<name>A0ABW0UVR4_9ACTN</name>
<dbReference type="Proteomes" id="UP001596154">
    <property type="component" value="Unassembled WGS sequence"/>
</dbReference>
<accession>A0ABW0UVR4</accession>
<dbReference type="EMBL" id="JBHSNY010000009">
    <property type="protein sequence ID" value="MFC5637263.1"/>
    <property type="molecule type" value="Genomic_DNA"/>
</dbReference>
<evidence type="ECO:0000313" key="2">
    <source>
        <dbReference type="Proteomes" id="UP001596154"/>
    </source>
</evidence>
<proteinExistence type="predicted"/>
<keyword evidence="2" id="KW-1185">Reference proteome</keyword>
<sequence length="238" mass="27246">MYGRECCERGKDNEGRLRVSRTNQADYVRDTVERARALVPTGEVLRADHGVKLAERAPSPGKFRRPRVLRSERRTLGGWLLIPVYWLLRLFTATSWNPLEWLVEAFMERDKKRPGKPFHGGWNSMAGHLARGLVPRTNNPANPATMVMQVTDRRLQIVYVSHVRSFTGNPGPVEAGWATDMRNVTWIRDRSDVVGGDHEIGFVDGSWCTVHFWGEGWSRMSEAFPFRLSHLDPIPNLR</sequence>
<protein>
    <submittedName>
        <fullName evidence="1">Uncharacterized protein</fullName>
    </submittedName>
</protein>
<dbReference type="RefSeq" id="WP_381026366.1">
    <property type="nucleotide sequence ID" value="NZ_JBHSNY010000009.1"/>
</dbReference>
<reference evidence="2" key="1">
    <citation type="journal article" date="2019" name="Int. J. Syst. Evol. Microbiol.">
        <title>The Global Catalogue of Microorganisms (GCM) 10K type strain sequencing project: providing services to taxonomists for standard genome sequencing and annotation.</title>
        <authorList>
            <consortium name="The Broad Institute Genomics Platform"/>
            <consortium name="The Broad Institute Genome Sequencing Center for Infectious Disease"/>
            <person name="Wu L."/>
            <person name="Ma J."/>
        </authorList>
    </citation>
    <scope>NUCLEOTIDE SEQUENCE [LARGE SCALE GENOMIC DNA]</scope>
    <source>
        <strain evidence="2">CGMCC 4.7248</strain>
    </source>
</reference>